<reference evidence="3" key="1">
    <citation type="submission" date="2025-08" db="UniProtKB">
        <authorList>
            <consortium name="RefSeq"/>
        </authorList>
    </citation>
    <scope>IDENTIFICATION</scope>
    <source>
        <tissue evidence="3">Muscle</tissue>
    </source>
</reference>
<dbReference type="KEGG" id="ccar:109110625"/>
<evidence type="ECO:0000256" key="1">
    <source>
        <dbReference type="SAM" id="MobiDB-lite"/>
    </source>
</evidence>
<proteinExistence type="predicted"/>
<feature type="region of interest" description="Disordered" evidence="1">
    <location>
        <begin position="86"/>
        <end position="106"/>
    </location>
</feature>
<dbReference type="RefSeq" id="XP_018979177.1">
    <property type="nucleotide sequence ID" value="XM_019123632.2"/>
</dbReference>
<feature type="transmembrane region" description="Helical" evidence="2">
    <location>
        <begin position="63"/>
        <end position="81"/>
    </location>
</feature>
<dbReference type="GeneID" id="109110625"/>
<organism evidence="3">
    <name type="scientific">Cyprinus carpio</name>
    <name type="common">Common carp</name>
    <dbReference type="NCBI Taxonomy" id="7962"/>
    <lineage>
        <taxon>Eukaryota</taxon>
        <taxon>Metazoa</taxon>
        <taxon>Chordata</taxon>
        <taxon>Craniata</taxon>
        <taxon>Vertebrata</taxon>
        <taxon>Euteleostomi</taxon>
        <taxon>Actinopterygii</taxon>
        <taxon>Neopterygii</taxon>
        <taxon>Teleostei</taxon>
        <taxon>Ostariophysi</taxon>
        <taxon>Cypriniformes</taxon>
        <taxon>Cyprinidae</taxon>
        <taxon>Cyprininae</taxon>
        <taxon>Cyprinus</taxon>
    </lineage>
</organism>
<feature type="transmembrane region" description="Helical" evidence="2">
    <location>
        <begin position="144"/>
        <end position="167"/>
    </location>
</feature>
<dbReference type="OrthoDB" id="8941387at2759"/>
<gene>
    <name evidence="3" type="primary">LOC109110625</name>
</gene>
<sequence>MITKSNREKKHPGLLMDMKAWCCRSGKTHLSGCEEGGQLPEELTKHSRVQPGTMGICSNYSGLSRLVFIGALAICMAFVQSETVDDSSPTLQNDNQDTLSGAGGFDVTTKVPLQDPKENTFTSDYDHTPSITLDEEEVVLGPGAITAIVIAVFLGASVLLALIVITLRKFTAS</sequence>
<protein>
    <submittedName>
        <fullName evidence="3">Protein SNORC-like</fullName>
    </submittedName>
</protein>
<dbReference type="Pfam" id="PF15756">
    <property type="entry name" value="DUF4690"/>
    <property type="match status" value="1"/>
</dbReference>
<dbReference type="PANTHER" id="PTHR28453">
    <property type="entry name" value="PROTEIN SNORC"/>
    <property type="match status" value="1"/>
</dbReference>
<keyword evidence="2" id="KW-0472">Membrane</keyword>
<dbReference type="InterPro" id="IPR031500">
    <property type="entry name" value="SNORC"/>
</dbReference>
<keyword evidence="2" id="KW-0812">Transmembrane</keyword>
<name>A0A9Q9VJG7_CYPCA</name>
<keyword evidence="2" id="KW-1133">Transmembrane helix</keyword>
<evidence type="ECO:0000256" key="2">
    <source>
        <dbReference type="SAM" id="Phobius"/>
    </source>
</evidence>
<dbReference type="AlphaFoldDB" id="A0A9Q9VJG7"/>
<feature type="compositionally biased region" description="Polar residues" evidence="1">
    <location>
        <begin position="86"/>
        <end position="99"/>
    </location>
</feature>
<accession>A0A9Q9VJG7</accession>
<evidence type="ECO:0000313" key="3">
    <source>
        <dbReference type="RefSeq" id="XP_018979177.1"/>
    </source>
</evidence>
<dbReference type="Proteomes" id="UP001155660">
    <property type="component" value="Chromosome B2"/>
</dbReference>
<dbReference type="GO" id="GO:0051216">
    <property type="term" value="P:cartilage development"/>
    <property type="evidence" value="ECO:0007669"/>
    <property type="project" value="InterPro"/>
</dbReference>
<dbReference type="PANTHER" id="PTHR28453:SF1">
    <property type="entry name" value="PROTEIN SNORC"/>
    <property type="match status" value="1"/>
</dbReference>